<feature type="domain" description="Protein kinase" evidence="7">
    <location>
        <begin position="13"/>
        <end position="278"/>
    </location>
</feature>
<dbReference type="PROSITE" id="PS00108">
    <property type="entry name" value="PROTEIN_KINASE_ST"/>
    <property type="match status" value="1"/>
</dbReference>
<keyword evidence="9" id="KW-1185">Reference proteome</keyword>
<dbReference type="InterPro" id="IPR011009">
    <property type="entry name" value="Kinase-like_dom_sf"/>
</dbReference>
<evidence type="ECO:0000256" key="5">
    <source>
        <dbReference type="ARBA" id="ARBA00022777"/>
    </source>
</evidence>
<evidence type="ECO:0000313" key="8">
    <source>
        <dbReference type="EMBL" id="AJT42941.1"/>
    </source>
</evidence>
<evidence type="ECO:0000256" key="3">
    <source>
        <dbReference type="ARBA" id="ARBA00022679"/>
    </source>
</evidence>
<dbReference type="InterPro" id="IPR008271">
    <property type="entry name" value="Ser/Thr_kinase_AS"/>
</dbReference>
<dbReference type="EC" id="2.7.11.1" evidence="1"/>
<keyword evidence="4" id="KW-0547">Nucleotide-binding</keyword>
<keyword evidence="2 8" id="KW-0723">Serine/threonine-protein kinase</keyword>
<dbReference type="SUPFAM" id="SSF56112">
    <property type="entry name" value="Protein kinase-like (PK-like)"/>
    <property type="match status" value="1"/>
</dbReference>
<organism evidence="8 9">
    <name type="scientific">Psychromicrobium lacuslunae</name>
    <dbReference type="NCBI Taxonomy" id="1618207"/>
    <lineage>
        <taxon>Bacteria</taxon>
        <taxon>Bacillati</taxon>
        <taxon>Actinomycetota</taxon>
        <taxon>Actinomycetes</taxon>
        <taxon>Micrococcales</taxon>
        <taxon>Micrococcaceae</taxon>
        <taxon>Psychromicrobium</taxon>
    </lineage>
</organism>
<gene>
    <name evidence="8" type="ORF">UM93_06765</name>
</gene>
<name>A0A0D4C3I5_9MICC</name>
<dbReference type="CDD" id="cd14014">
    <property type="entry name" value="STKc_PknB_like"/>
    <property type="match status" value="1"/>
</dbReference>
<dbReference type="PANTHER" id="PTHR43289:SF6">
    <property type="entry name" value="SERINE_THREONINE-PROTEIN KINASE NEKL-3"/>
    <property type="match status" value="1"/>
</dbReference>
<dbReference type="GO" id="GO:0004674">
    <property type="term" value="F:protein serine/threonine kinase activity"/>
    <property type="evidence" value="ECO:0007669"/>
    <property type="project" value="UniProtKB-KW"/>
</dbReference>
<keyword evidence="6" id="KW-0067">ATP-binding</keyword>
<dbReference type="EMBL" id="CP011005">
    <property type="protein sequence ID" value="AJT42941.1"/>
    <property type="molecule type" value="Genomic_DNA"/>
</dbReference>
<reference evidence="8 9" key="1">
    <citation type="journal article" date="2015" name="Genome Announc.">
        <title>Complete Genome Sequencing of Protease-Producing Novel Arthrobacter sp. Strain IHBB 11108 Using PacBio Single-Molecule Real-Time Sequencing Technology.</title>
        <authorList>
            <person name="Kiran S."/>
            <person name="Swarnkar M.K."/>
            <person name="Pal M."/>
            <person name="Thakur R."/>
            <person name="Tewari R."/>
            <person name="Singh A.K."/>
            <person name="Gulati A."/>
        </authorList>
    </citation>
    <scope>NUCLEOTIDE SEQUENCE [LARGE SCALE GENOMIC DNA]</scope>
    <source>
        <strain evidence="8 9">IHBB 11108</strain>
    </source>
</reference>
<dbReference type="Proteomes" id="UP000061839">
    <property type="component" value="Chromosome"/>
</dbReference>
<dbReference type="HOGENOM" id="CLU_000288_63_44_11"/>
<keyword evidence="5 8" id="KW-0418">Kinase</keyword>
<evidence type="ECO:0000256" key="6">
    <source>
        <dbReference type="ARBA" id="ARBA00022840"/>
    </source>
</evidence>
<dbReference type="PROSITE" id="PS50011">
    <property type="entry name" value="PROTEIN_KINASE_DOM"/>
    <property type="match status" value="1"/>
</dbReference>
<dbReference type="KEGG" id="ari:UM93_06765"/>
<dbReference type="STRING" id="1618207.UM93_06765"/>
<dbReference type="Pfam" id="PF00069">
    <property type="entry name" value="Pkinase"/>
    <property type="match status" value="1"/>
</dbReference>
<evidence type="ECO:0000256" key="4">
    <source>
        <dbReference type="ARBA" id="ARBA00022741"/>
    </source>
</evidence>
<dbReference type="SMART" id="SM00220">
    <property type="entry name" value="S_TKc"/>
    <property type="match status" value="1"/>
</dbReference>
<keyword evidence="3" id="KW-0808">Transferase</keyword>
<evidence type="ECO:0000313" key="9">
    <source>
        <dbReference type="Proteomes" id="UP000061839"/>
    </source>
</evidence>
<evidence type="ECO:0000256" key="1">
    <source>
        <dbReference type="ARBA" id="ARBA00012513"/>
    </source>
</evidence>
<evidence type="ECO:0000256" key="2">
    <source>
        <dbReference type="ARBA" id="ARBA00022527"/>
    </source>
</evidence>
<protein>
    <recommendedName>
        <fullName evidence="1">non-specific serine/threonine protein kinase</fullName>
        <ecNumber evidence="1">2.7.11.1</ecNumber>
    </recommendedName>
</protein>
<sequence length="278" mass="30086">MRNAMEQVLCGRYRLSERIGIGACAAVFSARDLQLNRHVAVKIFAADSADVRRQEQEIRALTKVQHPFLISLFDCGIYETELDAPRAFMVMELIDGRDLRSLLSEAPGSVGLRPAKTARFGWALAEALAAVHAAGVVHRDVKPANILIGSSQLPILCDFGVARLNDSAEATSPGQTIGTASYLSPEQALGEAVHPSADIYSLGLVLLECLSGEKAFPGTALEASLARLLRDPVIPDQLEPGWQRLLTAMTQREPLLRPSATDCAEALFELQLPVPAHR</sequence>
<dbReference type="AlphaFoldDB" id="A0A0D4C3I5"/>
<accession>A0A0D4C3I5</accession>
<dbReference type="GO" id="GO:0005524">
    <property type="term" value="F:ATP binding"/>
    <property type="evidence" value="ECO:0007669"/>
    <property type="project" value="UniProtKB-KW"/>
</dbReference>
<proteinExistence type="predicted"/>
<dbReference type="PATRIC" id="fig|1618207.4.peg.1371"/>
<evidence type="ECO:0000259" key="7">
    <source>
        <dbReference type="PROSITE" id="PS50011"/>
    </source>
</evidence>
<dbReference type="InterPro" id="IPR000719">
    <property type="entry name" value="Prot_kinase_dom"/>
</dbReference>
<dbReference type="Gene3D" id="1.10.510.10">
    <property type="entry name" value="Transferase(Phosphotransferase) domain 1"/>
    <property type="match status" value="1"/>
</dbReference>
<dbReference type="PANTHER" id="PTHR43289">
    <property type="entry name" value="MITOGEN-ACTIVATED PROTEIN KINASE KINASE KINASE 20-RELATED"/>
    <property type="match status" value="1"/>
</dbReference>